<dbReference type="SMART" id="SM00248">
    <property type="entry name" value="ANK"/>
    <property type="match status" value="3"/>
</dbReference>
<dbReference type="EMBL" id="GG662634">
    <property type="protein sequence ID" value="EAR99892.2"/>
    <property type="molecule type" value="Genomic_DNA"/>
</dbReference>
<evidence type="ECO:0000256" key="2">
    <source>
        <dbReference type="ARBA" id="ARBA00023043"/>
    </source>
</evidence>
<keyword evidence="1" id="KW-0677">Repeat</keyword>
<reference evidence="5" key="1">
    <citation type="journal article" date="2006" name="PLoS Biol.">
        <title>Macronuclear genome sequence of the ciliate Tetrahymena thermophila, a model eukaryote.</title>
        <authorList>
            <person name="Eisen J.A."/>
            <person name="Coyne R.S."/>
            <person name="Wu M."/>
            <person name="Wu D."/>
            <person name="Thiagarajan M."/>
            <person name="Wortman J.R."/>
            <person name="Badger J.H."/>
            <person name="Ren Q."/>
            <person name="Amedeo P."/>
            <person name="Jones K.M."/>
            <person name="Tallon L.J."/>
            <person name="Delcher A.L."/>
            <person name="Salzberg S.L."/>
            <person name="Silva J.C."/>
            <person name="Haas B.J."/>
            <person name="Majoros W.H."/>
            <person name="Farzad M."/>
            <person name="Carlton J.M."/>
            <person name="Smith R.K. Jr."/>
            <person name="Garg J."/>
            <person name="Pearlman R.E."/>
            <person name="Karrer K.M."/>
            <person name="Sun L."/>
            <person name="Manning G."/>
            <person name="Elde N.C."/>
            <person name="Turkewitz A.P."/>
            <person name="Asai D.J."/>
            <person name="Wilkes D.E."/>
            <person name="Wang Y."/>
            <person name="Cai H."/>
            <person name="Collins K."/>
            <person name="Stewart B.A."/>
            <person name="Lee S.R."/>
            <person name="Wilamowska K."/>
            <person name="Weinberg Z."/>
            <person name="Ruzzo W.L."/>
            <person name="Wloga D."/>
            <person name="Gaertig J."/>
            <person name="Frankel J."/>
            <person name="Tsao C.-C."/>
            <person name="Gorovsky M.A."/>
            <person name="Keeling P.J."/>
            <person name="Waller R.F."/>
            <person name="Patron N.J."/>
            <person name="Cherry J.M."/>
            <person name="Stover N.A."/>
            <person name="Krieger C.J."/>
            <person name="del Toro C."/>
            <person name="Ryder H.F."/>
            <person name="Williamson S.C."/>
            <person name="Barbeau R.A."/>
            <person name="Hamilton E.P."/>
            <person name="Orias E."/>
        </authorList>
    </citation>
    <scope>NUCLEOTIDE SEQUENCE [LARGE SCALE GENOMIC DNA]</scope>
    <source>
        <strain evidence="5">SB210</strain>
    </source>
</reference>
<dbReference type="STRING" id="312017.I7MKR6"/>
<proteinExistence type="predicted"/>
<dbReference type="PANTHER" id="PTHR24198:SF165">
    <property type="entry name" value="ANKYRIN REPEAT-CONTAINING PROTEIN-RELATED"/>
    <property type="match status" value="1"/>
</dbReference>
<feature type="repeat" description="ANK" evidence="3">
    <location>
        <begin position="160"/>
        <end position="192"/>
    </location>
</feature>
<dbReference type="OrthoDB" id="10264606at2759"/>
<organism evidence="4 5">
    <name type="scientific">Tetrahymena thermophila (strain SB210)</name>
    <dbReference type="NCBI Taxonomy" id="312017"/>
    <lineage>
        <taxon>Eukaryota</taxon>
        <taxon>Sar</taxon>
        <taxon>Alveolata</taxon>
        <taxon>Ciliophora</taxon>
        <taxon>Intramacronucleata</taxon>
        <taxon>Oligohymenophorea</taxon>
        <taxon>Hymenostomatida</taxon>
        <taxon>Tetrahymenina</taxon>
        <taxon>Tetrahymenidae</taxon>
        <taxon>Tetrahymena</taxon>
    </lineage>
</organism>
<evidence type="ECO:0000313" key="5">
    <source>
        <dbReference type="Proteomes" id="UP000009168"/>
    </source>
</evidence>
<sequence>MISMSSVTPQYEKPRRRRQFKEMKLFEFDQTQEETLKLLEEVRNHSAKQFDYIMDVGNEISKHAKNEDLEALQEVVNRNIDILHLLRMHIEETFEQVLQFRFDDILEYFLENGFNIKDDFQDCLIDLCITSRFFASDPPTTTLRLLIKYGADVDALEKDRYRTAMHYAAKYGILEFVKVLLEYKAEVDPIDFKKRTPLNYAMKKKNLGSEYKKICELLEQKGGTTKWNQYVTDNNVY</sequence>
<keyword evidence="5" id="KW-1185">Reference proteome</keyword>
<dbReference type="GeneID" id="7835907"/>
<dbReference type="InterPro" id="IPR002110">
    <property type="entry name" value="Ankyrin_rpt"/>
</dbReference>
<evidence type="ECO:0000256" key="1">
    <source>
        <dbReference type="ARBA" id="ARBA00022737"/>
    </source>
</evidence>
<evidence type="ECO:0000313" key="4">
    <source>
        <dbReference type="EMBL" id="EAR99892.2"/>
    </source>
</evidence>
<dbReference type="Gene3D" id="1.25.40.20">
    <property type="entry name" value="Ankyrin repeat-containing domain"/>
    <property type="match status" value="1"/>
</dbReference>
<keyword evidence="2 3" id="KW-0040">ANK repeat</keyword>
<dbReference type="InterPro" id="IPR036770">
    <property type="entry name" value="Ankyrin_rpt-contain_sf"/>
</dbReference>
<dbReference type="PROSITE" id="PS50088">
    <property type="entry name" value="ANK_REPEAT"/>
    <property type="match status" value="1"/>
</dbReference>
<dbReference type="PANTHER" id="PTHR24198">
    <property type="entry name" value="ANKYRIN REPEAT AND PROTEIN KINASE DOMAIN-CONTAINING PROTEIN"/>
    <property type="match status" value="1"/>
</dbReference>
<accession>I7MKR6</accession>
<dbReference type="InParanoid" id="I7MKR6"/>
<evidence type="ECO:0000256" key="3">
    <source>
        <dbReference type="PROSITE-ProRule" id="PRU00023"/>
    </source>
</evidence>
<dbReference type="PROSITE" id="PS50297">
    <property type="entry name" value="ANK_REP_REGION"/>
    <property type="match status" value="1"/>
</dbReference>
<dbReference type="Proteomes" id="UP000009168">
    <property type="component" value="Unassembled WGS sequence"/>
</dbReference>
<dbReference type="Pfam" id="PF12796">
    <property type="entry name" value="Ank_2"/>
    <property type="match status" value="1"/>
</dbReference>
<protein>
    <submittedName>
        <fullName evidence="4">Ankyrin repeat protein</fullName>
    </submittedName>
</protein>
<gene>
    <name evidence="4" type="ORF">TTHERM_00661730</name>
</gene>
<name>I7MKR6_TETTS</name>
<dbReference type="RefSeq" id="XP_001020137.2">
    <property type="nucleotide sequence ID" value="XM_001020137.2"/>
</dbReference>
<dbReference type="SUPFAM" id="SSF48403">
    <property type="entry name" value="Ankyrin repeat"/>
    <property type="match status" value="1"/>
</dbReference>
<dbReference type="eggNOG" id="ENOG502RKX2">
    <property type="taxonomic scope" value="Eukaryota"/>
</dbReference>
<dbReference type="AlphaFoldDB" id="I7MKR6"/>
<dbReference type="KEGG" id="tet:TTHERM_00661730"/>